<dbReference type="FunCoup" id="A0A6P7K8M0">
    <property type="interactions" value="685"/>
</dbReference>
<dbReference type="SMART" id="SM00292">
    <property type="entry name" value="BRCT"/>
    <property type="match status" value="6"/>
</dbReference>
<dbReference type="PROSITE" id="PS50172">
    <property type="entry name" value="BRCT"/>
    <property type="match status" value="5"/>
</dbReference>
<feature type="domain" description="BRCT" evidence="7">
    <location>
        <begin position="923"/>
        <end position="1004"/>
    </location>
</feature>
<dbReference type="CTD" id="22976"/>
<accession>A0A6P7K8M0</accession>
<comment type="subcellular location">
    <subcellularLocation>
        <location evidence="1">Nucleus</location>
    </subcellularLocation>
</comment>
<feature type="domain" description="BRCT" evidence="7">
    <location>
        <begin position="659"/>
        <end position="752"/>
    </location>
</feature>
<dbReference type="CDD" id="cd17710">
    <property type="entry name" value="BRCT_PAXIP1_rpt2"/>
    <property type="match status" value="1"/>
</dbReference>
<reference evidence="9" key="1">
    <citation type="submission" date="2025-08" db="UniProtKB">
        <authorList>
            <consortium name="RefSeq"/>
        </authorList>
    </citation>
    <scope>IDENTIFICATION</scope>
</reference>
<feature type="region of interest" description="Disordered" evidence="6">
    <location>
        <begin position="895"/>
        <end position="924"/>
    </location>
</feature>
<dbReference type="CDD" id="cd18440">
    <property type="entry name" value="BRCT_PAXIP1_rpt6"/>
    <property type="match status" value="1"/>
</dbReference>
<feature type="compositionally biased region" description="Acidic residues" evidence="6">
    <location>
        <begin position="188"/>
        <end position="199"/>
    </location>
</feature>
<evidence type="ECO:0000256" key="2">
    <source>
        <dbReference type="ARBA" id="ARBA00022763"/>
    </source>
</evidence>
<dbReference type="Pfam" id="PF16770">
    <property type="entry name" value="RTT107_BRCT_5"/>
    <property type="match status" value="1"/>
</dbReference>
<feature type="compositionally biased region" description="Polar residues" evidence="6">
    <location>
        <begin position="395"/>
        <end position="421"/>
    </location>
</feature>
<evidence type="ECO:0000256" key="4">
    <source>
        <dbReference type="ARBA" id="ARBA00023858"/>
    </source>
</evidence>
<dbReference type="AlphaFoldDB" id="A0A6P7K8M0"/>
<dbReference type="RefSeq" id="XP_028283851.1">
    <property type="nucleotide sequence ID" value="XM_028428050.1"/>
</dbReference>
<feature type="domain" description="BRCT" evidence="7">
    <location>
        <begin position="759"/>
        <end position="830"/>
    </location>
</feature>
<evidence type="ECO:0000313" key="9">
    <source>
        <dbReference type="RefSeq" id="XP_028283851.1"/>
    </source>
</evidence>
<dbReference type="PANTHER" id="PTHR23196:SF1">
    <property type="entry name" value="PAX-INTERACTING PROTEIN 1"/>
    <property type="match status" value="1"/>
</dbReference>
<dbReference type="CDD" id="cd17714">
    <property type="entry name" value="BRCT_PAXIP1_rpt1"/>
    <property type="match status" value="1"/>
</dbReference>
<keyword evidence="8" id="KW-1185">Reference proteome</keyword>
<feature type="region of interest" description="Disordered" evidence="6">
    <location>
        <begin position="181"/>
        <end position="311"/>
    </location>
</feature>
<dbReference type="Pfam" id="PF16589">
    <property type="entry name" value="BRCT_2"/>
    <property type="match status" value="1"/>
</dbReference>
<feature type="compositionally biased region" description="Basic and acidic residues" evidence="6">
    <location>
        <begin position="247"/>
        <end position="258"/>
    </location>
</feature>
<dbReference type="CDD" id="cd17730">
    <property type="entry name" value="BRCT_PAXIP1_rpt4"/>
    <property type="match status" value="1"/>
</dbReference>
<dbReference type="Pfam" id="PF12738">
    <property type="entry name" value="PTCB-BRCT"/>
    <property type="match status" value="2"/>
</dbReference>
<organism evidence="8 9">
    <name type="scientific">Parambassis ranga</name>
    <name type="common">Indian glassy fish</name>
    <dbReference type="NCBI Taxonomy" id="210632"/>
    <lineage>
        <taxon>Eukaryota</taxon>
        <taxon>Metazoa</taxon>
        <taxon>Chordata</taxon>
        <taxon>Craniata</taxon>
        <taxon>Vertebrata</taxon>
        <taxon>Euteleostomi</taxon>
        <taxon>Actinopterygii</taxon>
        <taxon>Neopterygii</taxon>
        <taxon>Teleostei</taxon>
        <taxon>Neoteleostei</taxon>
        <taxon>Acanthomorphata</taxon>
        <taxon>Ovalentaria</taxon>
        <taxon>Ambassidae</taxon>
        <taxon>Parambassis</taxon>
    </lineage>
</organism>
<name>A0A6P7K8M0_9TELE</name>
<gene>
    <name evidence="9" type="primary">paxip1</name>
</gene>
<dbReference type="InParanoid" id="A0A6P7K8M0"/>
<evidence type="ECO:0000313" key="8">
    <source>
        <dbReference type="Proteomes" id="UP000515145"/>
    </source>
</evidence>
<feature type="domain" description="BRCT" evidence="7">
    <location>
        <begin position="94"/>
        <end position="182"/>
    </location>
</feature>
<dbReference type="GeneID" id="114450111"/>
<dbReference type="OrthoDB" id="342264at2759"/>
<feature type="compositionally biased region" description="Low complexity" evidence="6">
    <location>
        <begin position="424"/>
        <end position="492"/>
    </location>
</feature>
<dbReference type="Proteomes" id="UP000515145">
    <property type="component" value="Chromosome 17"/>
</dbReference>
<evidence type="ECO:0000259" key="7">
    <source>
        <dbReference type="PROSITE" id="PS50172"/>
    </source>
</evidence>
<keyword evidence="3" id="KW-0539">Nucleus</keyword>
<protein>
    <recommendedName>
        <fullName evidence="4">PAX-interacting protein 1</fullName>
    </recommendedName>
    <alternativeName>
        <fullName evidence="5">PAX transactivation activation domain-interacting protein</fullName>
    </alternativeName>
</protein>
<dbReference type="GO" id="GO:0060261">
    <property type="term" value="P:positive regulation of transcription initiation by RNA polymerase II"/>
    <property type="evidence" value="ECO:0007669"/>
    <property type="project" value="TreeGrafter"/>
</dbReference>
<dbReference type="PANTHER" id="PTHR23196">
    <property type="entry name" value="PAX TRANSCRIPTION ACTIVATION DOMAIN INTERACTING PROTEIN"/>
    <property type="match status" value="1"/>
</dbReference>
<dbReference type="GO" id="GO:0006974">
    <property type="term" value="P:DNA damage response"/>
    <property type="evidence" value="ECO:0007669"/>
    <property type="project" value="UniProtKB-KW"/>
</dbReference>
<dbReference type="InterPro" id="IPR051579">
    <property type="entry name" value="DDR_Transcriptional_Reg"/>
</dbReference>
<evidence type="ECO:0000256" key="5">
    <source>
        <dbReference type="ARBA" id="ARBA00030146"/>
    </source>
</evidence>
<dbReference type="CDD" id="cd17711">
    <property type="entry name" value="BRCT_PAXIP1_rpt3"/>
    <property type="match status" value="1"/>
</dbReference>
<proteinExistence type="predicted"/>
<evidence type="ECO:0000256" key="6">
    <source>
        <dbReference type="SAM" id="MobiDB-lite"/>
    </source>
</evidence>
<sequence length="1126" mass="127722">MSEEENKVSDELFKDVKFYVVGDIDQKVVQLLKAGKGKEVSYNALATHIIAEDGDNPEVGESREVFDLPVVKPSWVVLSVRCGDLLPVTGFSPESEQIFFGVTACLPRLPEDLNMLWAYITFYGGECQLNLNKKVTHLVVTEPKGAKFECALKHPSIKIVTPDWITDSVKDKSRKDEALYHPRLTYVEPEEEEESEAESYDQRSRSDGSYSPRRSRLSSGGSSGEESSPRRRPGPKRLNSVSPTSPRKPERRSERMFDDSDDDSSTEKEGTNLNWTPAEVVTPTPPVPTGTARRRGGPPGTKDPASSTGSGLINLCATVPPVPGSGGAMPAEARSAAAAAITHSTQQVPEGMPGWSLAARTLRNITNNSDMQPANRPANVAHIIQNLTANQAKPLEQQTNQSHHPETPNNANPPLFNQSKLGGQPLTAEQQQQLMQQQQSHQAAQQQRQQLPQQSQHSMMHLQQQQHQMMQLQHQQQQHQQSQIAQQQGFPQLPQQQQQQQFLQQQQQMHQQQMFSQQQQQQQQHAFSQQQLRPQQLLRPGLQHQQALQQQLQQFQQQQRMQMLQQQQNQQQLHQQQLQQQQQQQQHFLQQQQHMQQMQKQQMQNQQHQILQHQNQQALQQQQHQQQQQQQQTTVLQPQIQQTPHISQLFGHEPGQEIPQDGFLVGCVFAVADYPEQMADKQLLATWKRVIQACGGTVDPNLNSRCTHLLCESQVSNMYVQALREGKRCVTAHWLNTVLKKKKMVPPHRTLHLPFAFPPGAKPCSQHIISVTGFVDADRDDLKLMAYLAGARYTGYLCRSNTVLICKEPTGFKYEKAKEWKIPCVNAQWLCDILLGNFEALRQVQHSRYSIFTHPEPLVPNPQLVQNLLAAWRVPIKVSPEALVSLQLLQKQKISDSTNPPANKKARLDEIQSPSKKLPPESTPRVMFTGFEPTQVQQYTKRLHALGGEVADSSQKVTHLVAVKVTRTVKFLTAMSVVKHIVSPDWLEESWRSQKFVDEQSYTLKDAEAEVLFSFSLEESLKRAHSSPLFKGKYFYLTPGICPSLGTMKSILESAGGKLLAKQPSYRKIMEHKQNKNLPEIILISCDNDLHLCREYFLKNIDVHNAEFILTGVLTQKLDYESYKFT</sequence>
<dbReference type="GO" id="GO:0005634">
    <property type="term" value="C:nucleus"/>
    <property type="evidence" value="ECO:0007669"/>
    <property type="project" value="UniProtKB-SubCell"/>
</dbReference>
<feature type="region of interest" description="Disordered" evidence="6">
    <location>
        <begin position="514"/>
        <end position="533"/>
    </location>
</feature>
<dbReference type="SUPFAM" id="SSF52113">
    <property type="entry name" value="BRCT domain"/>
    <property type="match status" value="5"/>
</dbReference>
<dbReference type="Gene3D" id="3.40.50.10190">
    <property type="entry name" value="BRCT domain"/>
    <property type="match status" value="6"/>
</dbReference>
<dbReference type="InterPro" id="IPR036420">
    <property type="entry name" value="BRCT_dom_sf"/>
</dbReference>
<evidence type="ECO:0000256" key="1">
    <source>
        <dbReference type="ARBA" id="ARBA00004123"/>
    </source>
</evidence>
<evidence type="ECO:0000256" key="3">
    <source>
        <dbReference type="ARBA" id="ARBA00023242"/>
    </source>
</evidence>
<feature type="domain" description="BRCT" evidence="7">
    <location>
        <begin position="8"/>
        <end position="93"/>
    </location>
</feature>
<dbReference type="Pfam" id="PF00533">
    <property type="entry name" value="BRCT"/>
    <property type="match status" value="1"/>
</dbReference>
<keyword evidence="2" id="KW-0227">DNA damage</keyword>
<dbReference type="CDD" id="cd17712">
    <property type="entry name" value="BRCT_PAXIP1_rpt5"/>
    <property type="match status" value="1"/>
</dbReference>
<feature type="compositionally biased region" description="Low complexity" evidence="6">
    <location>
        <begin position="208"/>
        <end position="226"/>
    </location>
</feature>
<feature type="region of interest" description="Disordered" evidence="6">
    <location>
        <begin position="395"/>
        <end position="492"/>
    </location>
</feature>
<dbReference type="InterPro" id="IPR001357">
    <property type="entry name" value="BRCT_dom"/>
</dbReference>